<evidence type="ECO:0000313" key="1">
    <source>
        <dbReference type="EMBL" id="QMW05343.1"/>
    </source>
</evidence>
<gene>
    <name evidence="1" type="ORF">H3H32_10860</name>
</gene>
<dbReference type="EMBL" id="CP059732">
    <property type="protein sequence ID" value="QMW05343.1"/>
    <property type="molecule type" value="Genomic_DNA"/>
</dbReference>
<accession>A0A7G5H2K1</accession>
<sequence length="106" mass="11697">MTKVLGEVKGFWLRDVIEALGLSISDAARGMGLNHAKRLYQHMNDESHLGAGHLSAFKKNNPNVNLNYVLSGEPPILLLPEQMKDIALYRATLSDIRNKANEGLGE</sequence>
<dbReference type="KEGG" id="sfol:H3H32_10860"/>
<proteinExistence type="predicted"/>
<name>A0A7G5H2K1_9BACT</name>
<organism evidence="1 2">
    <name type="scientific">Spirosoma foliorum</name>
    <dbReference type="NCBI Taxonomy" id="2710596"/>
    <lineage>
        <taxon>Bacteria</taxon>
        <taxon>Pseudomonadati</taxon>
        <taxon>Bacteroidota</taxon>
        <taxon>Cytophagia</taxon>
        <taxon>Cytophagales</taxon>
        <taxon>Cytophagaceae</taxon>
        <taxon>Spirosoma</taxon>
    </lineage>
</organism>
<reference evidence="1 2" key="1">
    <citation type="submission" date="2020-07" db="EMBL/GenBank/DDBJ databases">
        <title>Spirosoma foliorum sp. nov., isolated from the leaves on the Nejang mountain Korea, Republic of.</title>
        <authorList>
            <person name="Ho H."/>
            <person name="Lee Y.-J."/>
            <person name="Nurcahyanto D.-A."/>
            <person name="Kim S.-G."/>
        </authorList>
    </citation>
    <scope>NUCLEOTIDE SEQUENCE [LARGE SCALE GENOMIC DNA]</scope>
    <source>
        <strain evidence="1 2">PL0136</strain>
    </source>
</reference>
<dbReference type="Proteomes" id="UP000515369">
    <property type="component" value="Chromosome"/>
</dbReference>
<dbReference type="AlphaFoldDB" id="A0A7G5H2K1"/>
<evidence type="ECO:0000313" key="2">
    <source>
        <dbReference type="Proteomes" id="UP000515369"/>
    </source>
</evidence>
<protein>
    <submittedName>
        <fullName evidence="1">Uncharacterized protein</fullName>
    </submittedName>
</protein>
<dbReference type="RefSeq" id="WP_182462689.1">
    <property type="nucleotide sequence ID" value="NZ_CP059732.1"/>
</dbReference>
<keyword evidence="2" id="KW-1185">Reference proteome</keyword>